<organism evidence="2 3">
    <name type="scientific">Hymenobacter jeongseonensis</name>
    <dbReference type="NCBI Taxonomy" id="2791027"/>
    <lineage>
        <taxon>Bacteria</taxon>
        <taxon>Pseudomonadati</taxon>
        <taxon>Bacteroidota</taxon>
        <taxon>Cytophagia</taxon>
        <taxon>Cytophagales</taxon>
        <taxon>Hymenobacteraceae</taxon>
        <taxon>Hymenobacter</taxon>
    </lineage>
</organism>
<name>A0ABS0IGE7_9BACT</name>
<sequence length="133" mass="14807">MKEFILTRQPSTPTSTSGQLTFEGQHLAWTLEDVVRPAGVKLYGETAIPAGRYELVLTFSNAFQKYLPLLMNVPGFLGVRLHGGNHAGHSLGCPLLGLERGSDKIWNCAPAVKKVMDLMKKHEKKEKMYLVVR</sequence>
<dbReference type="EMBL" id="JADQDQ010000003">
    <property type="protein sequence ID" value="MBF9237433.1"/>
    <property type="molecule type" value="Genomic_DNA"/>
</dbReference>
<dbReference type="InterPro" id="IPR043732">
    <property type="entry name" value="DUF5675"/>
</dbReference>
<comment type="caution">
    <text evidence="2">The sequence shown here is derived from an EMBL/GenBank/DDBJ whole genome shotgun (WGS) entry which is preliminary data.</text>
</comment>
<evidence type="ECO:0000259" key="1">
    <source>
        <dbReference type="Pfam" id="PF18925"/>
    </source>
</evidence>
<accession>A0ABS0IGE7</accession>
<dbReference type="Proteomes" id="UP000597617">
    <property type="component" value="Unassembled WGS sequence"/>
</dbReference>
<gene>
    <name evidence="2" type="ORF">I2I05_08485</name>
</gene>
<proteinExistence type="predicted"/>
<feature type="domain" description="DUF5675" evidence="1">
    <location>
        <begin position="6"/>
        <end position="120"/>
    </location>
</feature>
<dbReference type="Pfam" id="PF18925">
    <property type="entry name" value="DUF5675"/>
    <property type="match status" value="1"/>
</dbReference>
<evidence type="ECO:0000313" key="3">
    <source>
        <dbReference type="Proteomes" id="UP000597617"/>
    </source>
</evidence>
<keyword evidence="3" id="KW-1185">Reference proteome</keyword>
<protein>
    <recommendedName>
        <fullName evidence="1">DUF5675 domain-containing protein</fullName>
    </recommendedName>
</protein>
<evidence type="ECO:0000313" key="2">
    <source>
        <dbReference type="EMBL" id="MBF9237433.1"/>
    </source>
</evidence>
<dbReference type="RefSeq" id="WP_196281805.1">
    <property type="nucleotide sequence ID" value="NZ_JADQDQ010000003.1"/>
</dbReference>
<reference evidence="2 3" key="1">
    <citation type="submission" date="2020-11" db="EMBL/GenBank/DDBJ databases">
        <authorList>
            <person name="Kim M.K."/>
        </authorList>
    </citation>
    <scope>NUCLEOTIDE SEQUENCE [LARGE SCALE GENOMIC DNA]</scope>
    <source>
        <strain evidence="2 3">BT683</strain>
    </source>
</reference>